<dbReference type="KEGG" id="mtw:CQW49_20415"/>
<feature type="transmembrane region" description="Helical" evidence="1">
    <location>
        <begin position="73"/>
        <end position="95"/>
    </location>
</feature>
<dbReference type="EMBL" id="CP023737">
    <property type="protein sequence ID" value="ATQ69983.1"/>
    <property type="molecule type" value="Genomic_DNA"/>
</dbReference>
<proteinExistence type="predicted"/>
<name>A0A2D2D4T5_METT3</name>
<accession>A0A2D2D4T5</accession>
<keyword evidence="3" id="KW-1185">Reference proteome</keyword>
<keyword evidence="1" id="KW-1133">Transmembrane helix</keyword>
<evidence type="ECO:0000313" key="3">
    <source>
        <dbReference type="Proteomes" id="UP000230709"/>
    </source>
</evidence>
<reference evidence="3" key="1">
    <citation type="submission" date="2017-10" db="EMBL/GenBank/DDBJ databases">
        <title>Completed PacBio SMRT sequence of Methylosinus trichosporium OB3b reveals presence of a third large plasmid.</title>
        <authorList>
            <person name="Charles T.C."/>
            <person name="Lynch M.D.J."/>
            <person name="Heil J.R."/>
            <person name="Cheng J."/>
        </authorList>
    </citation>
    <scope>NUCLEOTIDE SEQUENCE [LARGE SCALE GENOMIC DNA]</scope>
    <source>
        <strain evidence="3">OB3b</strain>
    </source>
</reference>
<feature type="transmembrane region" description="Helical" evidence="1">
    <location>
        <begin position="47"/>
        <end position="67"/>
    </location>
</feature>
<gene>
    <name evidence="2" type="ORF">CQW49_20415</name>
</gene>
<protein>
    <submittedName>
        <fullName evidence="2">Uncharacterized protein</fullName>
    </submittedName>
</protein>
<keyword evidence="1" id="KW-0472">Membrane</keyword>
<sequence>MTKHLPPIAEESTPEIEILPPPPRSGARSRIWIGGTKGVKVIKVGPFGSLLLALAFAVVLALGFIFLTSAFLVLLPVVLALAAISYLTGASGNPFRRLP</sequence>
<dbReference type="Proteomes" id="UP000230709">
    <property type="component" value="Chromosome"/>
</dbReference>
<organism evidence="2 3">
    <name type="scientific">Methylosinus trichosporium (strain ATCC 35070 / NCIMB 11131 / UNIQEM 75 / OB3b)</name>
    <dbReference type="NCBI Taxonomy" id="595536"/>
    <lineage>
        <taxon>Bacteria</taxon>
        <taxon>Pseudomonadati</taxon>
        <taxon>Pseudomonadota</taxon>
        <taxon>Alphaproteobacteria</taxon>
        <taxon>Hyphomicrobiales</taxon>
        <taxon>Methylocystaceae</taxon>
        <taxon>Methylosinus</taxon>
    </lineage>
</organism>
<dbReference type="AlphaFoldDB" id="A0A2D2D4T5"/>
<dbReference type="RefSeq" id="WP_003611562.1">
    <property type="nucleotide sequence ID" value="NZ_ADVE02000001.1"/>
</dbReference>
<keyword evidence="1" id="KW-0812">Transmembrane</keyword>
<evidence type="ECO:0000313" key="2">
    <source>
        <dbReference type="EMBL" id="ATQ69983.1"/>
    </source>
</evidence>
<evidence type="ECO:0000256" key="1">
    <source>
        <dbReference type="SAM" id="Phobius"/>
    </source>
</evidence>